<dbReference type="AlphaFoldDB" id="A0A8T0MSB1"/>
<name>A0A8T0MSB1_PANVG</name>
<evidence type="ECO:0000256" key="1">
    <source>
        <dbReference type="SAM" id="MobiDB-lite"/>
    </source>
</evidence>
<gene>
    <name evidence="2" type="ORF">PVAP13_9NG456084</name>
</gene>
<feature type="region of interest" description="Disordered" evidence="1">
    <location>
        <begin position="75"/>
        <end position="126"/>
    </location>
</feature>
<feature type="compositionally biased region" description="Basic residues" evidence="1">
    <location>
        <begin position="82"/>
        <end position="91"/>
    </location>
</feature>
<dbReference type="EMBL" id="CM029054">
    <property type="protein sequence ID" value="KAG2539383.1"/>
    <property type="molecule type" value="Genomic_DNA"/>
</dbReference>
<sequence length="126" mass="14230">MKAKAIPFIAYEHKRKQRGQARAWDPGGYDEGGVCAKHVTRLPTEGRHRRVLHQELPRPTQQQLRHWGRLARTGQREQIRQGRVRWRHAHTGRKEAAAGRGGRGGGLRYQPEGDGCVKEAGSAGKR</sequence>
<keyword evidence="3" id="KW-1185">Reference proteome</keyword>
<evidence type="ECO:0000313" key="2">
    <source>
        <dbReference type="EMBL" id="KAG2539383.1"/>
    </source>
</evidence>
<proteinExistence type="predicted"/>
<organism evidence="2 3">
    <name type="scientific">Panicum virgatum</name>
    <name type="common">Blackwell switchgrass</name>
    <dbReference type="NCBI Taxonomy" id="38727"/>
    <lineage>
        <taxon>Eukaryota</taxon>
        <taxon>Viridiplantae</taxon>
        <taxon>Streptophyta</taxon>
        <taxon>Embryophyta</taxon>
        <taxon>Tracheophyta</taxon>
        <taxon>Spermatophyta</taxon>
        <taxon>Magnoliopsida</taxon>
        <taxon>Liliopsida</taxon>
        <taxon>Poales</taxon>
        <taxon>Poaceae</taxon>
        <taxon>PACMAD clade</taxon>
        <taxon>Panicoideae</taxon>
        <taxon>Panicodae</taxon>
        <taxon>Paniceae</taxon>
        <taxon>Panicinae</taxon>
        <taxon>Panicum</taxon>
        <taxon>Panicum sect. Hiantes</taxon>
    </lineage>
</organism>
<protein>
    <submittedName>
        <fullName evidence="2">Uncharacterized protein</fullName>
    </submittedName>
</protein>
<evidence type="ECO:0000313" key="3">
    <source>
        <dbReference type="Proteomes" id="UP000823388"/>
    </source>
</evidence>
<reference evidence="2" key="1">
    <citation type="submission" date="2020-05" db="EMBL/GenBank/DDBJ databases">
        <title>WGS assembly of Panicum virgatum.</title>
        <authorList>
            <person name="Lovell J.T."/>
            <person name="Jenkins J."/>
            <person name="Shu S."/>
            <person name="Juenger T.E."/>
            <person name="Schmutz J."/>
        </authorList>
    </citation>
    <scope>NUCLEOTIDE SEQUENCE</scope>
    <source>
        <strain evidence="2">AP13</strain>
    </source>
</reference>
<accession>A0A8T0MSB1</accession>
<dbReference type="Proteomes" id="UP000823388">
    <property type="component" value="Chromosome 9N"/>
</dbReference>
<comment type="caution">
    <text evidence="2">The sequence shown here is derived from an EMBL/GenBank/DDBJ whole genome shotgun (WGS) entry which is preliminary data.</text>
</comment>